<dbReference type="Pfam" id="PF03891">
    <property type="entry name" value="DUF333"/>
    <property type="match status" value="1"/>
</dbReference>
<accession>A0A128A483</accession>
<proteinExistence type="predicted"/>
<dbReference type="PANTHER" id="PTHR38008:SF2">
    <property type="entry name" value="HEMOLYSIN"/>
    <property type="match status" value="1"/>
</dbReference>
<dbReference type="KEGG" id="ndv:NDEV_1400"/>
<protein>
    <recommendedName>
        <fullName evidence="3">DUF333 domain-containing protein</fullName>
    </recommendedName>
</protein>
<evidence type="ECO:0000313" key="2">
    <source>
        <dbReference type="Proteomes" id="UP000196239"/>
    </source>
</evidence>
<keyword evidence="2" id="KW-1185">Reference proteome</keyword>
<evidence type="ECO:0000313" key="1">
    <source>
        <dbReference type="EMBL" id="CUR52165.1"/>
    </source>
</evidence>
<dbReference type="Proteomes" id="UP000196239">
    <property type="component" value="Chromosome 1"/>
</dbReference>
<sequence>MSHKILTPKLVGSFMIILMLGMALSPFTNTVYAQTSSNSTNVSTKGAVAESSNFHGMIMWTIINGDKGTIILQSPVGRAIIHVAITPSTTCDSSMPICLFSTVIDAGDNGVLKVGDTARFAFDLDAKKETVSLLSGTLAGFDVSVDLSKTWSKTTAPSTNTTTNSTSIANPASVYCVNHGGTLDIQTTSAGQTGICKFPNGSQCEEWSYLRGECSPSTTSSNSTASSGTINSTSTNYAPKHLTLSLNESVGIAIKN</sequence>
<dbReference type="InterPro" id="IPR005590">
    <property type="entry name" value="DUF333"/>
</dbReference>
<dbReference type="EMBL" id="LN890280">
    <property type="protein sequence ID" value="CUR52165.1"/>
    <property type="molecule type" value="Genomic_DNA"/>
</dbReference>
<dbReference type="AlphaFoldDB" id="A0A128A483"/>
<reference evidence="2" key="1">
    <citation type="submission" date="2015-10" db="EMBL/GenBank/DDBJ databases">
        <authorList>
            <person name="Lehtovirta-Morley L.E."/>
            <person name="Vieille C."/>
        </authorList>
    </citation>
    <scope>NUCLEOTIDE SEQUENCE [LARGE SCALE GENOMIC DNA]</scope>
</reference>
<dbReference type="PANTHER" id="PTHR38008">
    <property type="entry name" value="HEMOLYSIN-RELATED"/>
    <property type="match status" value="1"/>
</dbReference>
<evidence type="ECO:0008006" key="3">
    <source>
        <dbReference type="Google" id="ProtNLM"/>
    </source>
</evidence>
<name>A0A128A483_9ARCH</name>
<gene>
    <name evidence="1" type="ORF">NDEV_1400</name>
</gene>
<organism evidence="1 2">
    <name type="scientific">Nitrosotalea devaniterrae</name>
    <dbReference type="NCBI Taxonomy" id="1078905"/>
    <lineage>
        <taxon>Archaea</taxon>
        <taxon>Nitrososphaerota</taxon>
        <taxon>Nitrososphaeria</taxon>
        <taxon>Nitrosotaleales</taxon>
        <taxon>Nitrosotaleaceae</taxon>
        <taxon>Nitrosotalea</taxon>
    </lineage>
</organism>